<keyword evidence="2 4" id="KW-0863">Zinc-finger</keyword>
<dbReference type="InterPro" id="IPR036420">
    <property type="entry name" value="BRCT_dom_sf"/>
</dbReference>
<dbReference type="InterPro" id="IPR001357">
    <property type="entry name" value="BRCT_dom"/>
</dbReference>
<feature type="region of interest" description="Disordered" evidence="6">
    <location>
        <begin position="538"/>
        <end position="580"/>
    </location>
</feature>
<evidence type="ECO:0000259" key="7">
    <source>
        <dbReference type="PROSITE" id="PS51265"/>
    </source>
</evidence>
<accession>A0A8H7R6J7</accession>
<reference evidence="8" key="1">
    <citation type="submission" date="2020-12" db="EMBL/GenBank/DDBJ databases">
        <title>Metabolic potential, ecology and presence of endohyphal bacteria is reflected in genomic diversity of Mucoromycotina.</title>
        <authorList>
            <person name="Muszewska A."/>
            <person name="Okrasinska A."/>
            <person name="Steczkiewicz K."/>
            <person name="Drgas O."/>
            <person name="Orlowska M."/>
            <person name="Perlinska-Lenart U."/>
            <person name="Aleksandrzak-Piekarczyk T."/>
            <person name="Szatraj K."/>
            <person name="Zielenkiewicz U."/>
            <person name="Pilsyk S."/>
            <person name="Malc E."/>
            <person name="Mieczkowski P."/>
            <person name="Kruszewska J.S."/>
            <person name="Biernat P."/>
            <person name="Pawlowska J."/>
        </authorList>
    </citation>
    <scope>NUCLEOTIDE SEQUENCE</scope>
    <source>
        <strain evidence="8">WA0000017839</strain>
    </source>
</reference>
<dbReference type="GO" id="GO:0010571">
    <property type="term" value="P:positive regulation of nuclear cell cycle DNA replication"/>
    <property type="evidence" value="ECO:0007669"/>
    <property type="project" value="TreeGrafter"/>
</dbReference>
<dbReference type="CDD" id="cd00027">
    <property type="entry name" value="BRCT"/>
    <property type="match status" value="1"/>
</dbReference>
<dbReference type="PROSITE" id="PS51265">
    <property type="entry name" value="ZF_DBF4"/>
    <property type="match status" value="1"/>
</dbReference>
<comment type="caution">
    <text evidence="8">The sequence shown here is derived from an EMBL/GenBank/DDBJ whole genome shotgun (WGS) entry which is preliminary data.</text>
</comment>
<dbReference type="GO" id="GO:0008270">
    <property type="term" value="F:zinc ion binding"/>
    <property type="evidence" value="ECO:0007669"/>
    <property type="project" value="UniProtKB-KW"/>
</dbReference>
<feature type="compositionally biased region" description="Polar residues" evidence="6">
    <location>
        <begin position="546"/>
        <end position="556"/>
    </location>
</feature>
<evidence type="ECO:0000256" key="3">
    <source>
        <dbReference type="ARBA" id="ARBA00022833"/>
    </source>
</evidence>
<sequence>NISNNTLIGSSAKQWRKTDGLQARSAARELELQQKLKLQAGLKDKENNNNNNEHAAKYTTTVNLSDSELSAKKKEFTHCVFYLDNLEASAKASLERAIVLLGASQEKFFSNKCTHLITTKSIPIQENMLQSLCDTNASKQRMKPQQEFKSKDAIVDNALSWGIVLWSLDVMLKTVDYFMKASPFKNKNKQLQEKKALGKVLQEEKLFGPSTGVNSETQAKRPHFVAYTGYYLTIEDASQVHRPVISREYTKEMFKKKPNDYPWPFLKVTPVGRSPFGKRQPHSATSVAPKKGEEENDKAQLKSPPQTPTNTSTAAAAAAAVTTVTTATTATTETTTTTTAAAATANITPCTPTTTTASYNITTPPATPVTLMANPDSQYSLRASGFQQSCTNTNNTQSASTRSVSTMQNEKRIFPPGESVNRLDKRMVENVTQNEHQKMLKQVVKAEKENKENRARKEKEKKKDLRYCENCNSQFEKLEDHMKDPTHQTFIRDQNNFKILDDLLEKTHRVYKAPLPDHWKNLVEPSIDGKNVRFMSDLKRPRPESSESPNKMSTANILKKQKTAEPQQKKGWGKYHNVFL</sequence>
<dbReference type="FunFam" id="6.10.250.3410:FF:000001">
    <property type="entry name" value="Protein DBF4 homolog A"/>
    <property type="match status" value="1"/>
</dbReference>
<evidence type="ECO:0000256" key="4">
    <source>
        <dbReference type="PROSITE-ProRule" id="PRU00600"/>
    </source>
</evidence>
<dbReference type="GO" id="GO:0003676">
    <property type="term" value="F:nucleic acid binding"/>
    <property type="evidence" value="ECO:0007669"/>
    <property type="project" value="InterPro"/>
</dbReference>
<dbReference type="Gene3D" id="3.40.50.10190">
    <property type="entry name" value="BRCT domain"/>
    <property type="match status" value="1"/>
</dbReference>
<dbReference type="InterPro" id="IPR038545">
    <property type="entry name" value="Znf_DBF_sf"/>
</dbReference>
<dbReference type="GO" id="GO:0031431">
    <property type="term" value="C:Dbf4-dependent protein kinase complex"/>
    <property type="evidence" value="ECO:0007669"/>
    <property type="project" value="TreeGrafter"/>
</dbReference>
<keyword evidence="3" id="KW-0862">Zinc</keyword>
<keyword evidence="9" id="KW-1185">Reference proteome</keyword>
<dbReference type="AlphaFoldDB" id="A0A8H7R6J7"/>
<dbReference type="GO" id="GO:0043539">
    <property type="term" value="F:protein serine/threonine kinase activator activity"/>
    <property type="evidence" value="ECO:0007669"/>
    <property type="project" value="TreeGrafter"/>
</dbReference>
<keyword evidence="5" id="KW-0175">Coiled coil</keyword>
<evidence type="ECO:0000313" key="8">
    <source>
        <dbReference type="EMBL" id="KAG2204820.1"/>
    </source>
</evidence>
<proteinExistence type="predicted"/>
<feature type="non-terminal residue" evidence="8">
    <location>
        <position position="1"/>
    </location>
</feature>
<dbReference type="PANTHER" id="PTHR15375:SF26">
    <property type="entry name" value="PROTEIN CHIFFON"/>
    <property type="match status" value="1"/>
</dbReference>
<dbReference type="EMBL" id="JAEPRD010000041">
    <property type="protein sequence ID" value="KAG2204820.1"/>
    <property type="molecule type" value="Genomic_DNA"/>
</dbReference>
<dbReference type="Pfam" id="PF00533">
    <property type="entry name" value="BRCT"/>
    <property type="match status" value="1"/>
</dbReference>
<feature type="compositionally biased region" description="Basic and acidic residues" evidence="6">
    <location>
        <begin position="290"/>
        <end position="300"/>
    </location>
</feature>
<gene>
    <name evidence="8" type="ORF">INT47_004095</name>
</gene>
<dbReference type="Gene3D" id="6.10.250.3410">
    <property type="entry name" value="DBF zinc finger"/>
    <property type="match status" value="1"/>
</dbReference>
<dbReference type="PANTHER" id="PTHR15375">
    <property type="entry name" value="ACTIVATOR OF S-PHASE KINASE-RELATED"/>
    <property type="match status" value="1"/>
</dbReference>
<dbReference type="OrthoDB" id="21380at2759"/>
<organism evidence="8 9">
    <name type="scientific">Mucor saturninus</name>
    <dbReference type="NCBI Taxonomy" id="64648"/>
    <lineage>
        <taxon>Eukaryota</taxon>
        <taxon>Fungi</taxon>
        <taxon>Fungi incertae sedis</taxon>
        <taxon>Mucoromycota</taxon>
        <taxon>Mucoromycotina</taxon>
        <taxon>Mucoromycetes</taxon>
        <taxon>Mucorales</taxon>
        <taxon>Mucorineae</taxon>
        <taxon>Mucoraceae</taxon>
        <taxon>Mucor</taxon>
    </lineage>
</organism>
<evidence type="ECO:0000256" key="5">
    <source>
        <dbReference type="SAM" id="Coils"/>
    </source>
</evidence>
<evidence type="ECO:0000256" key="6">
    <source>
        <dbReference type="SAM" id="MobiDB-lite"/>
    </source>
</evidence>
<dbReference type="Pfam" id="PF07535">
    <property type="entry name" value="zf-DBF"/>
    <property type="match status" value="1"/>
</dbReference>
<name>A0A8H7R6J7_9FUNG</name>
<feature type="domain" description="DBF4-type" evidence="7">
    <location>
        <begin position="461"/>
        <end position="510"/>
    </location>
</feature>
<dbReference type="InterPro" id="IPR013939">
    <property type="entry name" value="Regulatory_Dfp1/Him1"/>
</dbReference>
<dbReference type="Proteomes" id="UP000603453">
    <property type="component" value="Unassembled WGS sequence"/>
</dbReference>
<evidence type="ECO:0000313" key="9">
    <source>
        <dbReference type="Proteomes" id="UP000603453"/>
    </source>
</evidence>
<feature type="region of interest" description="Disordered" evidence="6">
    <location>
        <begin position="272"/>
        <end position="314"/>
    </location>
</feature>
<dbReference type="Pfam" id="PF08630">
    <property type="entry name" value="Dfp1_Him1_M"/>
    <property type="match status" value="1"/>
</dbReference>
<dbReference type="GO" id="GO:1901987">
    <property type="term" value="P:regulation of cell cycle phase transition"/>
    <property type="evidence" value="ECO:0007669"/>
    <property type="project" value="TreeGrafter"/>
</dbReference>
<evidence type="ECO:0000256" key="2">
    <source>
        <dbReference type="ARBA" id="ARBA00022771"/>
    </source>
</evidence>
<evidence type="ECO:0000256" key="1">
    <source>
        <dbReference type="ARBA" id="ARBA00022723"/>
    </source>
</evidence>
<dbReference type="SUPFAM" id="SSF52113">
    <property type="entry name" value="BRCT domain"/>
    <property type="match status" value="1"/>
</dbReference>
<protein>
    <recommendedName>
        <fullName evidence="7">DBF4-type domain-containing protein</fullName>
    </recommendedName>
</protein>
<dbReference type="InterPro" id="IPR006572">
    <property type="entry name" value="Znf_DBF"/>
</dbReference>
<keyword evidence="1" id="KW-0479">Metal-binding</keyword>
<dbReference type="SMART" id="SM00586">
    <property type="entry name" value="ZnF_DBF"/>
    <property type="match status" value="1"/>
</dbReference>
<feature type="coiled-coil region" evidence="5">
    <location>
        <begin position="436"/>
        <end position="465"/>
    </location>
</feature>
<dbReference type="InterPro" id="IPR051590">
    <property type="entry name" value="Replication_Regulatory_Kinase"/>
</dbReference>